<protein>
    <recommendedName>
        <fullName evidence="2">Retrotransposon gag domain-containing protein</fullName>
    </recommendedName>
</protein>
<dbReference type="EMBL" id="CAJNOC010003504">
    <property type="protein sequence ID" value="CAF0985527.1"/>
    <property type="molecule type" value="Genomic_DNA"/>
</dbReference>
<dbReference type="Proteomes" id="UP000663879">
    <property type="component" value="Unassembled WGS sequence"/>
</dbReference>
<evidence type="ECO:0000256" key="1">
    <source>
        <dbReference type="SAM" id="MobiDB-lite"/>
    </source>
</evidence>
<dbReference type="InterPro" id="IPR005162">
    <property type="entry name" value="Retrotrans_gag_dom"/>
</dbReference>
<proteinExistence type="predicted"/>
<keyword evidence="4" id="KW-1185">Reference proteome</keyword>
<dbReference type="Pfam" id="PF03732">
    <property type="entry name" value="Retrotrans_gag"/>
    <property type="match status" value="1"/>
</dbReference>
<feature type="compositionally biased region" description="Low complexity" evidence="1">
    <location>
        <begin position="51"/>
        <end position="74"/>
    </location>
</feature>
<gene>
    <name evidence="3" type="ORF">OXX778_LOCUS15647</name>
</gene>
<comment type="caution">
    <text evidence="3">The sequence shown here is derived from an EMBL/GenBank/DDBJ whole genome shotgun (WGS) entry which is preliminary data.</text>
</comment>
<evidence type="ECO:0000313" key="3">
    <source>
        <dbReference type="EMBL" id="CAF0985527.1"/>
    </source>
</evidence>
<name>A0A814FNV1_9BILA</name>
<evidence type="ECO:0000313" key="4">
    <source>
        <dbReference type="Proteomes" id="UP000663879"/>
    </source>
</evidence>
<feature type="compositionally biased region" description="Basic and acidic residues" evidence="1">
    <location>
        <begin position="10"/>
        <end position="37"/>
    </location>
</feature>
<feature type="domain" description="Retrotransposon gag" evidence="2">
    <location>
        <begin position="157"/>
        <end position="238"/>
    </location>
</feature>
<feature type="compositionally biased region" description="Basic residues" evidence="1">
    <location>
        <begin position="80"/>
        <end position="97"/>
    </location>
</feature>
<organism evidence="3 4">
    <name type="scientific">Brachionus calyciflorus</name>
    <dbReference type="NCBI Taxonomy" id="104777"/>
    <lineage>
        <taxon>Eukaryota</taxon>
        <taxon>Metazoa</taxon>
        <taxon>Spiralia</taxon>
        <taxon>Gnathifera</taxon>
        <taxon>Rotifera</taxon>
        <taxon>Eurotatoria</taxon>
        <taxon>Monogononta</taxon>
        <taxon>Pseudotrocha</taxon>
        <taxon>Ploima</taxon>
        <taxon>Brachionidae</taxon>
        <taxon>Brachionus</taxon>
    </lineage>
</organism>
<dbReference type="AlphaFoldDB" id="A0A814FNV1"/>
<feature type="region of interest" description="Disordered" evidence="1">
    <location>
        <begin position="1"/>
        <end position="108"/>
    </location>
</feature>
<evidence type="ECO:0000259" key="2">
    <source>
        <dbReference type="Pfam" id="PF03732"/>
    </source>
</evidence>
<accession>A0A814FNV1</accession>
<reference evidence="3" key="1">
    <citation type="submission" date="2021-02" db="EMBL/GenBank/DDBJ databases">
        <authorList>
            <person name="Nowell W R."/>
        </authorList>
    </citation>
    <scope>NUCLEOTIDE SEQUENCE</scope>
    <source>
        <strain evidence="3">Ploen Becks lab</strain>
    </source>
</reference>
<sequence>MNLFESTVKNNEDGETKTMDKKPKITNFKLEKVEFSDNSKSCENSEESQSESENSSNSSSNDTDSSKSSTSSSRESSRDKKSKKEKKRDKDKRKSRSKYKDEKSKTCHKRISSLKTNTTINEFHGTGKERVEDWLYTVDRVFKGCGIINDEQKVLQASLFLRDVALHNFQALEKTKKDISWSDFCEHMTKKYKPADHEFKLREKLKNLKANRDIGSYVNEFRILMNQISSMDETDKIVILQTEFQVLRQAT</sequence>